<feature type="domain" description="S-Me-THD-like C-terminal" evidence="2">
    <location>
        <begin position="185"/>
        <end position="369"/>
    </location>
</feature>
<evidence type="ECO:0008006" key="5">
    <source>
        <dbReference type="Google" id="ProtNLM"/>
    </source>
</evidence>
<organism evidence="3 4">
    <name type="scientific">Blastococcus mobilis</name>
    <dbReference type="NCBI Taxonomy" id="1938746"/>
    <lineage>
        <taxon>Bacteria</taxon>
        <taxon>Bacillati</taxon>
        <taxon>Actinomycetota</taxon>
        <taxon>Actinomycetes</taxon>
        <taxon>Geodermatophilales</taxon>
        <taxon>Geodermatophilaceae</taxon>
        <taxon>Blastococcus</taxon>
    </lineage>
</organism>
<accession>A0A239A8E2</accession>
<keyword evidence="4" id="KW-1185">Reference proteome</keyword>
<dbReference type="SUPFAM" id="SSF160991">
    <property type="entry name" value="CV3147-like"/>
    <property type="match status" value="1"/>
</dbReference>
<dbReference type="Gene3D" id="3.40.1610.10">
    <property type="entry name" value="CV3147-like domain"/>
    <property type="match status" value="1"/>
</dbReference>
<dbReference type="EMBL" id="FZNO01000039">
    <property type="protein sequence ID" value="SNR91779.1"/>
    <property type="molecule type" value="Genomic_DNA"/>
</dbReference>
<proteinExistence type="predicted"/>
<reference evidence="3 4" key="1">
    <citation type="submission" date="2017-06" db="EMBL/GenBank/DDBJ databases">
        <authorList>
            <person name="Kim H.J."/>
            <person name="Triplett B.A."/>
        </authorList>
    </citation>
    <scope>NUCLEOTIDE SEQUENCE [LARGE SCALE GENOMIC DNA]</scope>
    <source>
        <strain evidence="3 4">DSM 44272</strain>
    </source>
</reference>
<name>A0A239A8E2_9ACTN</name>
<gene>
    <name evidence="3" type="ORF">SAMN06272737_13916</name>
</gene>
<dbReference type="AlphaFoldDB" id="A0A239A8E2"/>
<dbReference type="OrthoDB" id="3170437at2"/>
<dbReference type="RefSeq" id="WP_089338802.1">
    <property type="nucleotide sequence ID" value="NZ_FZNO01000039.1"/>
</dbReference>
<dbReference type="Pfam" id="PF06032">
    <property type="entry name" value="S-Me-THD_N"/>
    <property type="match status" value="1"/>
</dbReference>
<evidence type="ECO:0000259" key="2">
    <source>
        <dbReference type="Pfam" id="PF20906"/>
    </source>
</evidence>
<dbReference type="InterPro" id="IPR010318">
    <property type="entry name" value="S-Me-THD_N"/>
</dbReference>
<evidence type="ECO:0000313" key="3">
    <source>
        <dbReference type="EMBL" id="SNR91779.1"/>
    </source>
</evidence>
<feature type="domain" description="S-Me-THD N-terminal" evidence="1">
    <location>
        <begin position="23"/>
        <end position="179"/>
    </location>
</feature>
<protein>
    <recommendedName>
        <fullName evidence="5">DUF917 family protein</fullName>
    </recommendedName>
</protein>
<dbReference type="Proteomes" id="UP000198403">
    <property type="component" value="Unassembled WGS sequence"/>
</dbReference>
<dbReference type="InterPro" id="IPR027479">
    <property type="entry name" value="S-Me-THD_N_sf"/>
</dbReference>
<evidence type="ECO:0000259" key="1">
    <source>
        <dbReference type="Pfam" id="PF06032"/>
    </source>
</evidence>
<dbReference type="Pfam" id="PF20906">
    <property type="entry name" value="S-Me-THD_C"/>
    <property type="match status" value="1"/>
</dbReference>
<sequence length="374" mass="39105">MSTAHAATAGGYLGASTSISADDVPALYEGARFYAPAVGDAYKSPLTSWLTGLLDRNGPVSLRRPEAMPPNTRCVALCVVGSGSALADLPPAGDEFQLAVQRIERLQGAPFGAVYPLAAATVSALVPVVAAAQLGVPLLDADGMGRTYALIHHTAMYLAGLSPTPLVAHGPTGESVLIDVQIGPRADRLLRANVDTLGGWAALAAYPTTAEVLRRAALPGTVSRLLNVGRLLLERPTPDVLVARLAAITGCSRIGRGRIVELEHLSRPNDVTIPGHPSSLVLEESGGQRRQLRLELRSEIVAVFADGRLVAAVPDLLCLFDVSRGEVASLDSLEPGDLIDVLVTPAEAVWYSAEGMAMVGLGSHGIGLDHPRRR</sequence>
<dbReference type="InterPro" id="IPR048350">
    <property type="entry name" value="S-Me-THD-like_C"/>
</dbReference>
<evidence type="ECO:0000313" key="4">
    <source>
        <dbReference type="Proteomes" id="UP000198403"/>
    </source>
</evidence>